<evidence type="ECO:0000313" key="2">
    <source>
        <dbReference type="EMBL" id="ETJ04204.1"/>
    </source>
</evidence>
<reference evidence="2 3" key="1">
    <citation type="submission" date="2013-12" db="EMBL/GenBank/DDBJ databases">
        <title>A Varibaculum cambriense genome reconstructed from a premature infant gut community with otherwise low bacterial novelty that shifts toward anaerobic metabolism during the third week of life.</title>
        <authorList>
            <person name="Brown C.T."/>
            <person name="Sharon I."/>
            <person name="Thomas B.C."/>
            <person name="Castelle C.J."/>
            <person name="Morowitz M.J."/>
            <person name="Banfield J.F."/>
        </authorList>
    </citation>
    <scope>NUCLEOTIDE SEQUENCE [LARGE SCALE GENOMIC DNA]</scope>
    <source>
        <strain evidence="3">DORA_12</strain>
    </source>
</reference>
<accession>W1VJF6</accession>
<proteinExistence type="predicted"/>
<protein>
    <submittedName>
        <fullName evidence="2">Uncharacterized protein</fullName>
    </submittedName>
</protein>
<dbReference type="EMBL" id="AZLV01000728">
    <property type="protein sequence ID" value="ETJ04204.1"/>
    <property type="molecule type" value="Genomic_DNA"/>
</dbReference>
<name>W1VJF6_9ACTO</name>
<gene>
    <name evidence="2" type="ORF">Q605_AUC00728G0003</name>
</gene>
<dbReference type="Proteomes" id="UP000018852">
    <property type="component" value="Unassembled WGS sequence"/>
</dbReference>
<comment type="caution">
    <text evidence="2">The sequence shown here is derived from an EMBL/GenBank/DDBJ whole genome shotgun (WGS) entry which is preliminary data.</text>
</comment>
<evidence type="ECO:0000313" key="3">
    <source>
        <dbReference type="Proteomes" id="UP000018852"/>
    </source>
</evidence>
<feature type="compositionally biased region" description="Low complexity" evidence="1">
    <location>
        <begin position="52"/>
        <end position="78"/>
    </location>
</feature>
<organism evidence="2 3">
    <name type="scientific">Actinomyces urogenitalis DORA_12</name>
    <dbReference type="NCBI Taxonomy" id="1403939"/>
    <lineage>
        <taxon>Bacteria</taxon>
        <taxon>Bacillati</taxon>
        <taxon>Actinomycetota</taxon>
        <taxon>Actinomycetes</taxon>
        <taxon>Actinomycetales</taxon>
        <taxon>Actinomycetaceae</taxon>
        <taxon>Actinomyces</taxon>
    </lineage>
</organism>
<feature type="region of interest" description="Disordered" evidence="1">
    <location>
        <begin position="35"/>
        <end position="78"/>
    </location>
</feature>
<sequence length="119" mass="12122">MPSQVIGGRSSTAVSHRAGPGYWLTSAVTAWTTATAHSEAPTSHSVGSTSQPPAWLPSAPSLAHSSSPVSPSQPSTPLASRWEVLTASVSQASSSVAYPCHSASAAPSMRPKAWVSVPM</sequence>
<evidence type="ECO:0000256" key="1">
    <source>
        <dbReference type="SAM" id="MobiDB-lite"/>
    </source>
</evidence>
<dbReference type="AlphaFoldDB" id="W1VJF6"/>
<feature type="compositionally biased region" description="Polar residues" evidence="1">
    <location>
        <begin position="40"/>
        <end position="51"/>
    </location>
</feature>